<evidence type="ECO:0000313" key="1">
    <source>
        <dbReference type="EMBL" id="MCI66183.1"/>
    </source>
</evidence>
<accession>A0A392TYD1</accession>
<keyword evidence="2" id="KW-1185">Reference proteome</keyword>
<name>A0A392TYD1_9FABA</name>
<reference evidence="1 2" key="1">
    <citation type="journal article" date="2018" name="Front. Plant Sci.">
        <title>Red Clover (Trifolium pratense) and Zigzag Clover (T. medium) - A Picture of Genomic Similarities and Differences.</title>
        <authorList>
            <person name="Dluhosova J."/>
            <person name="Istvanek J."/>
            <person name="Nedelnik J."/>
            <person name="Repkova J."/>
        </authorList>
    </citation>
    <scope>NUCLEOTIDE SEQUENCE [LARGE SCALE GENOMIC DNA]</scope>
    <source>
        <strain evidence="2">cv. 10/8</strain>
        <tissue evidence="1">Leaf</tissue>
    </source>
</reference>
<protein>
    <submittedName>
        <fullName evidence="1">Uncharacterized protein</fullName>
    </submittedName>
</protein>
<organism evidence="1 2">
    <name type="scientific">Trifolium medium</name>
    <dbReference type="NCBI Taxonomy" id="97028"/>
    <lineage>
        <taxon>Eukaryota</taxon>
        <taxon>Viridiplantae</taxon>
        <taxon>Streptophyta</taxon>
        <taxon>Embryophyta</taxon>
        <taxon>Tracheophyta</taxon>
        <taxon>Spermatophyta</taxon>
        <taxon>Magnoliopsida</taxon>
        <taxon>eudicotyledons</taxon>
        <taxon>Gunneridae</taxon>
        <taxon>Pentapetalae</taxon>
        <taxon>rosids</taxon>
        <taxon>fabids</taxon>
        <taxon>Fabales</taxon>
        <taxon>Fabaceae</taxon>
        <taxon>Papilionoideae</taxon>
        <taxon>50 kb inversion clade</taxon>
        <taxon>NPAAA clade</taxon>
        <taxon>Hologalegina</taxon>
        <taxon>IRL clade</taxon>
        <taxon>Trifolieae</taxon>
        <taxon>Trifolium</taxon>
    </lineage>
</organism>
<comment type="caution">
    <text evidence="1">The sequence shown here is derived from an EMBL/GenBank/DDBJ whole genome shotgun (WGS) entry which is preliminary data.</text>
</comment>
<sequence>MIVASLNVRGLGGSVKKRKDCLWAVLPSEGSSGGILSIWRKS</sequence>
<evidence type="ECO:0000313" key="2">
    <source>
        <dbReference type="Proteomes" id="UP000265520"/>
    </source>
</evidence>
<proteinExistence type="predicted"/>
<dbReference type="Proteomes" id="UP000265520">
    <property type="component" value="Unassembled WGS sequence"/>
</dbReference>
<feature type="non-terminal residue" evidence="1">
    <location>
        <position position="42"/>
    </location>
</feature>
<dbReference type="EMBL" id="LXQA010690424">
    <property type="protein sequence ID" value="MCI66183.1"/>
    <property type="molecule type" value="Genomic_DNA"/>
</dbReference>
<dbReference type="AlphaFoldDB" id="A0A392TYD1"/>